<keyword evidence="1" id="KW-0732">Signal</keyword>
<dbReference type="Pfam" id="PF04338">
    <property type="entry name" value="DUF481"/>
    <property type="match status" value="1"/>
</dbReference>
<dbReference type="Proteomes" id="UP001158730">
    <property type="component" value="Unassembled WGS sequence"/>
</dbReference>
<dbReference type="Proteomes" id="UP000321110">
    <property type="component" value="Unassembled WGS sequence"/>
</dbReference>
<sequence>MTLLRSLLSLALAAVTTPLLADTVWLKNGDKLTGSIELFDSGKLLLKTDYAGTITLDAGKIATLESERELLIKQGDFVGERAKSLRAAGQGQVELVNGEAPKVVELSSISQMLPPKPLVQDLAWTGNLSVSADYKQAENDIKDYDIDLDTRMRHGAWRHGIAVEYDHETKDDERKTDRVELGYDLDRFITRQFFWQGQLKYSHDRIEDLRTQRTVGSGPGYQFWDDALGAFSMTGLLNRNDYVFADGSSEHFNSAAMEWDYKRYLYGKNLELYSQGELGAPFVDEIDYIIDTEAGLRYKLNSWAALTLKAEWDKVSAEHGDTNERRYVIGLGVGW</sequence>
<dbReference type="InterPro" id="IPR007433">
    <property type="entry name" value="DUF481"/>
</dbReference>
<evidence type="ECO:0000313" key="3">
    <source>
        <dbReference type="EMBL" id="TXI30951.1"/>
    </source>
</evidence>
<proteinExistence type="predicted"/>
<protein>
    <submittedName>
        <fullName evidence="2">DUF481 domain-containing protein</fullName>
    </submittedName>
</protein>
<reference evidence="2" key="2">
    <citation type="submission" date="2022-09" db="EMBL/GenBank/DDBJ databases">
        <title>Intensive care unit water sources are persistently colonized with multi-drug resistant bacteria and are the site of extensive horizontal gene transfer of antibiotic resistance genes.</title>
        <authorList>
            <person name="Diorio-Toth L."/>
        </authorList>
    </citation>
    <scope>NUCLEOTIDE SEQUENCE</scope>
    <source>
        <strain evidence="2">GD03990</strain>
    </source>
</reference>
<evidence type="ECO:0000313" key="4">
    <source>
        <dbReference type="Proteomes" id="UP000321110"/>
    </source>
</evidence>
<evidence type="ECO:0000313" key="5">
    <source>
        <dbReference type="Proteomes" id="UP001158730"/>
    </source>
</evidence>
<reference evidence="3 4" key="1">
    <citation type="submission" date="2018-09" db="EMBL/GenBank/DDBJ databases">
        <title>Metagenome Assembled Genomes from an Advanced Water Purification Facility.</title>
        <authorList>
            <person name="Stamps B.W."/>
            <person name="Spear J.R."/>
        </authorList>
    </citation>
    <scope>NUCLEOTIDE SEQUENCE [LARGE SCALE GENOMIC DNA]</scope>
    <source>
        <strain evidence="3">Bin_52_1</strain>
    </source>
</reference>
<name>A0A142IWH9_AQUAC</name>
<accession>A0A142IWH9</accession>
<dbReference type="AlphaFoldDB" id="A0A142IWH9"/>
<dbReference type="EMBL" id="SSFO01000210">
    <property type="protein sequence ID" value="TXI30951.1"/>
    <property type="molecule type" value="Genomic_DNA"/>
</dbReference>
<dbReference type="KEGG" id="palc:A0T30_05970"/>
<gene>
    <name evidence="3" type="ORF">E6Q69_12620</name>
    <name evidence="2" type="ORF">N5C05_08885</name>
</gene>
<feature type="chain" id="PRO_5043134562" evidence="1">
    <location>
        <begin position="22"/>
        <end position="335"/>
    </location>
</feature>
<evidence type="ECO:0000313" key="2">
    <source>
        <dbReference type="EMBL" id="MDH1054872.1"/>
    </source>
</evidence>
<comment type="caution">
    <text evidence="2">The sequence shown here is derived from an EMBL/GenBank/DDBJ whole genome shotgun (WGS) entry which is preliminary data.</text>
</comment>
<evidence type="ECO:0000256" key="1">
    <source>
        <dbReference type="SAM" id="SignalP"/>
    </source>
</evidence>
<dbReference type="EMBL" id="JAOBYN010000006">
    <property type="protein sequence ID" value="MDH1054872.1"/>
    <property type="molecule type" value="Genomic_DNA"/>
</dbReference>
<dbReference type="RefSeq" id="WP_021701375.1">
    <property type="nucleotide sequence ID" value="NZ_CALTXO010000005.1"/>
</dbReference>
<organism evidence="2 5">
    <name type="scientific">Aquipseudomonas alcaligenes</name>
    <name type="common">Pseudomonas alcaligenes</name>
    <dbReference type="NCBI Taxonomy" id="43263"/>
    <lineage>
        <taxon>Bacteria</taxon>
        <taxon>Pseudomonadati</taxon>
        <taxon>Pseudomonadota</taxon>
        <taxon>Gammaproteobacteria</taxon>
        <taxon>Pseudomonadales</taxon>
        <taxon>Pseudomonadaceae</taxon>
        <taxon>Aquipseudomonas</taxon>
    </lineage>
</organism>
<dbReference type="GeneID" id="42929322"/>
<feature type="signal peptide" evidence="1">
    <location>
        <begin position="1"/>
        <end position="21"/>
    </location>
</feature>